<evidence type="ECO:0000256" key="1">
    <source>
        <dbReference type="SAM" id="Phobius"/>
    </source>
</evidence>
<sequence length="57" mass="6825">MTETQELVVPKSIPIILLIIIYLFFCYNFILLFNNFNYSMIMPLKKMCQVVTIDKIY</sequence>
<name>A0A3B0U4N0_9ZZZZ</name>
<keyword evidence="1" id="KW-1133">Transmembrane helix</keyword>
<keyword evidence="1" id="KW-0472">Membrane</keyword>
<accession>A0A3B0U4N0</accession>
<dbReference type="EMBL" id="UOER01000513">
    <property type="protein sequence ID" value="VAW25835.1"/>
    <property type="molecule type" value="Genomic_DNA"/>
</dbReference>
<gene>
    <name evidence="2" type="ORF">MNBD_BACTEROID04-1777</name>
</gene>
<reference evidence="2" key="1">
    <citation type="submission" date="2018-06" db="EMBL/GenBank/DDBJ databases">
        <authorList>
            <person name="Zhirakovskaya E."/>
        </authorList>
    </citation>
    <scope>NUCLEOTIDE SEQUENCE</scope>
</reference>
<evidence type="ECO:0000313" key="2">
    <source>
        <dbReference type="EMBL" id="VAW25835.1"/>
    </source>
</evidence>
<protein>
    <submittedName>
        <fullName evidence="2">Uncharacterized protein</fullName>
    </submittedName>
</protein>
<keyword evidence="1" id="KW-0812">Transmembrane</keyword>
<dbReference type="AlphaFoldDB" id="A0A3B0U4N0"/>
<feature type="transmembrane region" description="Helical" evidence="1">
    <location>
        <begin position="12"/>
        <end position="36"/>
    </location>
</feature>
<proteinExistence type="predicted"/>
<organism evidence="2">
    <name type="scientific">hydrothermal vent metagenome</name>
    <dbReference type="NCBI Taxonomy" id="652676"/>
    <lineage>
        <taxon>unclassified sequences</taxon>
        <taxon>metagenomes</taxon>
        <taxon>ecological metagenomes</taxon>
    </lineage>
</organism>